<evidence type="ECO:0000313" key="3">
    <source>
        <dbReference type="EMBL" id="SDB20758.1"/>
    </source>
</evidence>
<proteinExistence type="predicted"/>
<dbReference type="AlphaFoldDB" id="A0A1G6BJJ1"/>
<feature type="coiled-coil region" evidence="1">
    <location>
        <begin position="350"/>
        <end position="377"/>
    </location>
</feature>
<feature type="coiled-coil region" evidence="1">
    <location>
        <begin position="231"/>
        <end position="292"/>
    </location>
</feature>
<accession>A0A1G6BJJ1</accession>
<protein>
    <submittedName>
        <fullName evidence="3">Uncharacterized protein</fullName>
    </submittedName>
</protein>
<dbReference type="EMBL" id="FMXQ01000003">
    <property type="protein sequence ID" value="SDB20758.1"/>
    <property type="molecule type" value="Genomic_DNA"/>
</dbReference>
<dbReference type="OrthoDB" id="274366at2"/>
<gene>
    <name evidence="3" type="ORF">SAMN02982931_01528</name>
</gene>
<feature type="compositionally biased region" description="Low complexity" evidence="2">
    <location>
        <begin position="441"/>
        <end position="465"/>
    </location>
</feature>
<keyword evidence="1" id="KW-0175">Coiled coil</keyword>
<evidence type="ECO:0000313" key="4">
    <source>
        <dbReference type="Proteomes" id="UP000199071"/>
    </source>
</evidence>
<evidence type="ECO:0000256" key="2">
    <source>
        <dbReference type="SAM" id="MobiDB-lite"/>
    </source>
</evidence>
<dbReference type="Proteomes" id="UP000199071">
    <property type="component" value="Unassembled WGS sequence"/>
</dbReference>
<feature type="coiled-coil region" evidence="1">
    <location>
        <begin position="110"/>
        <end position="164"/>
    </location>
</feature>
<reference evidence="3 4" key="1">
    <citation type="submission" date="2016-10" db="EMBL/GenBank/DDBJ databases">
        <authorList>
            <person name="de Groot N.N."/>
        </authorList>
    </citation>
    <scope>NUCLEOTIDE SEQUENCE [LARGE SCALE GENOMIC DNA]</scope>
    <source>
        <strain evidence="3 4">ATCC 35022</strain>
    </source>
</reference>
<name>A0A1G6BJJ1_9HYPH</name>
<sequence length="472" mass="51363">MISASKALSSIDQAILGVRRDEDRLTTMLTSATEDSARIRAQQAEAFRALARLKLDALARDEVVGRLDSAERAALDALEKRKTALGEIASERARLVTAMAATEKTREAAADRLEDAVDAVEAQAEATQTRLTTDGGWQEQTTLVTEAEAKAAAAAEKASQAETDRDEKRKPYDQDPLFSYLWSRGYGTSDYQAGPIARFFDAKVAKLVGYDTARPNYYMLNEIPLRLRDHATRLEQAAVDAHARAEAYERQELEADGIVALESEVAAATEAHDKADAAVEEIEAKLATLDERQATMLDGVRDPTLTSAIDGLATAIAREDLSTLYKEAMATPTPEDEKIVRMLREIEPKLARREAEAEEVRKAAVELARKRAELETSRETFHRSGYNNPRGQFANGALIGSIITSVLNGAMSSKNLNDALGKGFSIRKPPRSSGSFGGGLRFPSSSGRSISRPSRPSAPRRSSGGFRTGGRF</sequence>
<dbReference type="RefSeq" id="WP_090875828.1">
    <property type="nucleotide sequence ID" value="NZ_FMXQ01000003.1"/>
</dbReference>
<dbReference type="STRING" id="665467.SAMN02982931_01528"/>
<keyword evidence="4" id="KW-1185">Reference proteome</keyword>
<feature type="region of interest" description="Disordered" evidence="2">
    <location>
        <begin position="426"/>
        <end position="472"/>
    </location>
</feature>
<evidence type="ECO:0000256" key="1">
    <source>
        <dbReference type="SAM" id="Coils"/>
    </source>
</evidence>
<organism evidence="3 4">
    <name type="scientific">Bauldia litoralis</name>
    <dbReference type="NCBI Taxonomy" id="665467"/>
    <lineage>
        <taxon>Bacteria</taxon>
        <taxon>Pseudomonadati</taxon>
        <taxon>Pseudomonadota</taxon>
        <taxon>Alphaproteobacteria</taxon>
        <taxon>Hyphomicrobiales</taxon>
        <taxon>Kaistiaceae</taxon>
        <taxon>Bauldia</taxon>
    </lineage>
</organism>